<evidence type="ECO:0000313" key="5">
    <source>
        <dbReference type="Proteomes" id="UP000677054"/>
    </source>
</evidence>
<feature type="region of interest" description="Disordered" evidence="2">
    <location>
        <begin position="879"/>
        <end position="918"/>
    </location>
</feature>
<name>A0A7R9FRN5_9CRUS</name>
<dbReference type="PROSITE" id="PS51180">
    <property type="entry name" value="BRO1"/>
    <property type="match status" value="1"/>
</dbReference>
<dbReference type="AlphaFoldDB" id="A0A7R9FRN5"/>
<feature type="compositionally biased region" description="Low complexity" evidence="2">
    <location>
        <begin position="824"/>
        <end position="839"/>
    </location>
</feature>
<protein>
    <recommendedName>
        <fullName evidence="3">BRO1 domain-containing protein</fullName>
    </recommendedName>
</protein>
<dbReference type="Gene3D" id="1.25.40.280">
    <property type="entry name" value="alix/aip1 like domains"/>
    <property type="match status" value="1"/>
</dbReference>
<dbReference type="SMART" id="SM01041">
    <property type="entry name" value="BRO1"/>
    <property type="match status" value="1"/>
</dbReference>
<feature type="non-terminal residue" evidence="4">
    <location>
        <position position="918"/>
    </location>
</feature>
<dbReference type="Pfam" id="PF13949">
    <property type="entry name" value="ALIX_LYPXL_bnd"/>
    <property type="match status" value="2"/>
</dbReference>
<dbReference type="Pfam" id="PF03097">
    <property type="entry name" value="BRO1"/>
    <property type="match status" value="1"/>
</dbReference>
<dbReference type="OrthoDB" id="2141925at2759"/>
<evidence type="ECO:0000256" key="2">
    <source>
        <dbReference type="SAM" id="MobiDB-lite"/>
    </source>
</evidence>
<dbReference type="EMBL" id="LR903870">
    <property type="protein sequence ID" value="CAD7252367.1"/>
    <property type="molecule type" value="Genomic_DNA"/>
</dbReference>
<feature type="compositionally biased region" description="Low complexity" evidence="2">
    <location>
        <begin position="879"/>
        <end position="909"/>
    </location>
</feature>
<evidence type="ECO:0000259" key="3">
    <source>
        <dbReference type="PROSITE" id="PS51180"/>
    </source>
</evidence>
<feature type="compositionally biased region" description="Pro residues" evidence="2">
    <location>
        <begin position="793"/>
        <end position="802"/>
    </location>
</feature>
<organism evidence="4">
    <name type="scientific">Darwinula stevensoni</name>
    <dbReference type="NCBI Taxonomy" id="69355"/>
    <lineage>
        <taxon>Eukaryota</taxon>
        <taxon>Metazoa</taxon>
        <taxon>Ecdysozoa</taxon>
        <taxon>Arthropoda</taxon>
        <taxon>Crustacea</taxon>
        <taxon>Oligostraca</taxon>
        <taxon>Ostracoda</taxon>
        <taxon>Podocopa</taxon>
        <taxon>Podocopida</taxon>
        <taxon>Darwinulocopina</taxon>
        <taxon>Darwinuloidea</taxon>
        <taxon>Darwinulidae</taxon>
        <taxon>Darwinula</taxon>
    </lineage>
</organism>
<dbReference type="Gene3D" id="1.20.120.560">
    <property type="entry name" value="alix/aip1 in complex with the ypdl late domain"/>
    <property type="match status" value="2"/>
</dbReference>
<sequence length="918" mass="101856">CNHVFTMAELLCIPLKKTSDLDLVKPLRNIIASIFSTADNQESLKYTEAIQDFNKLRNNAVWKTLDKHESSLEALYKYYDQLAALEEKIPPAEVQIPFKWKDAFDRGSFFGGKISLTVSSLAYEKVCVLFNMAALQSQVAYTQNLEQDVGLKSAAKLLQQSAGILGHLKGNVIGAIQQEPTPDLNPDALGALSALMLAQAQELFVQKAIHDRMKDAIISKLATQCEDLYADALKQMQRESLRSLWEREWVPTVAGKQSAFHGLAMFHQSVVAGSMKHIGEQIAWLQKSVELFKAAQTRSGIPGFYQTELTRAERSLQEAKKDNDFIYHERVPDVKNLPPLEKAQVAKPSPMLPHWSSSFQDLFSDLLPVSVHQAMVAYDLRKNEIVNAEVGKLREATQALNGVLASLNLPAALEDTSGRDLPSSLREKAQAVRDRGGISLLNQLISELPGLLQRNKEILDEAERMLKEETESDTQLRNQFKERWQRTPSDTLTASFKGNAAKYRSVQVPCGLRFSLHPLGLLKDISFCRHLILNAMEADRVVKEKYEKHKRGIELLSGSESQLTAALPTASPSSGDSPNSAAANKLRQLMNMVDAIRNERDVLESEIKSAEGDMKSVFLSVLAKEGSINEPGISTETLGRVYGPLQKQLTDSMQRQETLIADIQRAHGEFSRGKGSHSSEREDWLKEIAAAHDAFNELMNHIQEGTKFYNDLTQLLVNFQNKVSDYCFARKTEKDELLKDLTSSLASMKMNDAPKPPQHHQGIATLSTPSLALYAHSGVNIALEKASESGSAPPRPPPPVPMQAPAQAYPPYQVPYAQQPPPQAQAGYPQQPAYPQQQAPAANTALPYPVNPQGMPLPYGAQPYPAYVPMSQGYNPYAPPAGYNPAYPYGAPQQQQQQQQPPTYPPYQNSPWGMQPQQ</sequence>
<reference evidence="4" key="1">
    <citation type="submission" date="2020-11" db="EMBL/GenBank/DDBJ databases">
        <authorList>
            <person name="Tran Van P."/>
        </authorList>
    </citation>
    <scope>NUCLEOTIDE SEQUENCE</scope>
</reference>
<feature type="region of interest" description="Disordered" evidence="2">
    <location>
        <begin position="786"/>
        <end position="839"/>
    </location>
</feature>
<dbReference type="GO" id="GO:0005768">
    <property type="term" value="C:endosome"/>
    <property type="evidence" value="ECO:0007669"/>
    <property type="project" value="TreeGrafter"/>
</dbReference>
<feature type="coiled-coil region" evidence="1">
    <location>
        <begin position="579"/>
        <end position="613"/>
    </location>
</feature>
<dbReference type="GO" id="GO:0000281">
    <property type="term" value="P:mitotic cytokinesis"/>
    <property type="evidence" value="ECO:0007669"/>
    <property type="project" value="TreeGrafter"/>
</dbReference>
<gene>
    <name evidence="4" type="ORF">DSTB1V02_LOCUS12125</name>
</gene>
<dbReference type="InterPro" id="IPR025304">
    <property type="entry name" value="ALIX_V_dom"/>
</dbReference>
<feature type="coiled-coil region" evidence="1">
    <location>
        <begin position="452"/>
        <end position="479"/>
    </location>
</feature>
<dbReference type="CDD" id="cd09240">
    <property type="entry name" value="BRO1_Alix"/>
    <property type="match status" value="1"/>
</dbReference>
<dbReference type="EMBL" id="CAJPEV010004353">
    <property type="protein sequence ID" value="CAG0901650.1"/>
    <property type="molecule type" value="Genomic_DNA"/>
</dbReference>
<feature type="domain" description="BRO1" evidence="3">
    <location>
        <begin position="9"/>
        <end position="400"/>
    </location>
</feature>
<keyword evidence="5" id="KW-1185">Reference proteome</keyword>
<keyword evidence="1" id="KW-0175">Coiled coil</keyword>
<dbReference type="CDD" id="cd09235">
    <property type="entry name" value="V_Alix"/>
    <property type="match status" value="1"/>
</dbReference>
<dbReference type="FunFam" id="1.25.40.280:FF:000001">
    <property type="entry name" value="programmed cell death 6-interacting protein-like isoform X1"/>
    <property type="match status" value="1"/>
</dbReference>
<dbReference type="PANTHER" id="PTHR23030:SF39">
    <property type="entry name" value="PROGRAMMED CELL DEATH 6-INTERACTING PROTEIN"/>
    <property type="match status" value="1"/>
</dbReference>
<accession>A0A7R9FRN5</accession>
<dbReference type="Proteomes" id="UP000677054">
    <property type="component" value="Unassembled WGS sequence"/>
</dbReference>
<dbReference type="InterPro" id="IPR004328">
    <property type="entry name" value="BRO1_dom"/>
</dbReference>
<feature type="compositionally biased region" description="Low complexity" evidence="2">
    <location>
        <begin position="803"/>
        <end position="817"/>
    </location>
</feature>
<proteinExistence type="predicted"/>
<dbReference type="PANTHER" id="PTHR23030">
    <property type="entry name" value="PCD6 INTERACTING PROTEIN-RELATED"/>
    <property type="match status" value="1"/>
</dbReference>
<evidence type="ECO:0000256" key="1">
    <source>
        <dbReference type="SAM" id="Coils"/>
    </source>
</evidence>
<dbReference type="InterPro" id="IPR038499">
    <property type="entry name" value="BRO1_sf"/>
</dbReference>
<evidence type="ECO:0000313" key="4">
    <source>
        <dbReference type="EMBL" id="CAD7252367.1"/>
    </source>
</evidence>